<accession>A0A9W9GL05</accession>
<protein>
    <submittedName>
        <fullName evidence="1">Thioredoxin-like protein</fullName>
    </submittedName>
</protein>
<proteinExistence type="predicted"/>
<reference evidence="1" key="2">
    <citation type="journal article" date="2023" name="IMA Fungus">
        <title>Comparative genomic study of the Penicillium genus elucidates a diverse pangenome and 15 lateral gene transfer events.</title>
        <authorList>
            <person name="Petersen C."/>
            <person name="Sorensen T."/>
            <person name="Nielsen M.R."/>
            <person name="Sondergaard T.E."/>
            <person name="Sorensen J.L."/>
            <person name="Fitzpatrick D.A."/>
            <person name="Frisvad J.C."/>
            <person name="Nielsen K.L."/>
        </authorList>
    </citation>
    <scope>NUCLEOTIDE SEQUENCE</scope>
    <source>
        <strain evidence="1">IBT 21472</strain>
    </source>
</reference>
<evidence type="ECO:0000313" key="1">
    <source>
        <dbReference type="EMBL" id="KAJ5321612.1"/>
    </source>
</evidence>
<keyword evidence="2" id="KW-1185">Reference proteome</keyword>
<evidence type="ECO:0000313" key="2">
    <source>
        <dbReference type="Proteomes" id="UP001147746"/>
    </source>
</evidence>
<dbReference type="Proteomes" id="UP001147746">
    <property type="component" value="Unassembled WGS sequence"/>
</dbReference>
<dbReference type="EMBL" id="JAPZBO010000003">
    <property type="protein sequence ID" value="KAJ5321612.1"/>
    <property type="molecule type" value="Genomic_DNA"/>
</dbReference>
<sequence length="76" mass="8395">MAEVLTAPFILRIFTLPYTENAPLPKAMVDGLKDKAPMFYAWAQAVMKHPSVSGIYNRDGCAAEMRNRRAKAPALA</sequence>
<name>A0A9W9GL05_9EURO</name>
<organism evidence="1 2">
    <name type="scientific">Penicillium atrosanguineum</name>
    <dbReference type="NCBI Taxonomy" id="1132637"/>
    <lineage>
        <taxon>Eukaryota</taxon>
        <taxon>Fungi</taxon>
        <taxon>Dikarya</taxon>
        <taxon>Ascomycota</taxon>
        <taxon>Pezizomycotina</taxon>
        <taxon>Eurotiomycetes</taxon>
        <taxon>Eurotiomycetidae</taxon>
        <taxon>Eurotiales</taxon>
        <taxon>Aspergillaceae</taxon>
        <taxon>Penicillium</taxon>
    </lineage>
</organism>
<dbReference type="OrthoDB" id="202840at2759"/>
<comment type="caution">
    <text evidence="1">The sequence shown here is derived from an EMBL/GenBank/DDBJ whole genome shotgun (WGS) entry which is preliminary data.</text>
</comment>
<gene>
    <name evidence="1" type="ORF">N7476_004614</name>
</gene>
<dbReference type="AlphaFoldDB" id="A0A9W9GL05"/>
<reference evidence="1" key="1">
    <citation type="submission" date="2022-12" db="EMBL/GenBank/DDBJ databases">
        <authorList>
            <person name="Petersen C."/>
        </authorList>
    </citation>
    <scope>NUCLEOTIDE SEQUENCE</scope>
    <source>
        <strain evidence="1">IBT 21472</strain>
    </source>
</reference>